<feature type="compositionally biased region" description="Basic and acidic residues" evidence="2">
    <location>
        <begin position="490"/>
        <end position="499"/>
    </location>
</feature>
<feature type="region of interest" description="Disordered" evidence="2">
    <location>
        <begin position="895"/>
        <end position="937"/>
    </location>
</feature>
<dbReference type="InterPro" id="IPR049150">
    <property type="entry name" value="EFR3_HEAT-like_rpt"/>
</dbReference>
<evidence type="ECO:0008006" key="5">
    <source>
        <dbReference type="Google" id="ProtNLM"/>
    </source>
</evidence>
<comment type="caution">
    <text evidence="3">The sequence shown here is derived from an EMBL/GenBank/DDBJ whole genome shotgun (WGS) entry which is preliminary data.</text>
</comment>
<dbReference type="Pfam" id="PF21072">
    <property type="entry name" value="EFR3"/>
    <property type="match status" value="2"/>
</dbReference>
<dbReference type="GO" id="GO:0072659">
    <property type="term" value="P:protein localization to plasma membrane"/>
    <property type="evidence" value="ECO:0007669"/>
    <property type="project" value="InterPro"/>
</dbReference>
<feature type="compositionally biased region" description="Polar residues" evidence="2">
    <location>
        <begin position="895"/>
        <end position="913"/>
    </location>
</feature>
<dbReference type="InterPro" id="IPR039786">
    <property type="entry name" value="EFR3"/>
</dbReference>
<organism evidence="3 4">
    <name type="scientific">Lentinula aciculospora</name>
    <dbReference type="NCBI Taxonomy" id="153920"/>
    <lineage>
        <taxon>Eukaryota</taxon>
        <taxon>Fungi</taxon>
        <taxon>Dikarya</taxon>
        <taxon>Basidiomycota</taxon>
        <taxon>Agaricomycotina</taxon>
        <taxon>Agaricomycetes</taxon>
        <taxon>Agaricomycetidae</taxon>
        <taxon>Agaricales</taxon>
        <taxon>Marasmiineae</taxon>
        <taxon>Omphalotaceae</taxon>
        <taxon>Lentinula</taxon>
    </lineage>
</organism>
<comment type="similarity">
    <text evidence="1">Belongs to the EFR3 family.</text>
</comment>
<evidence type="ECO:0000256" key="1">
    <source>
        <dbReference type="ARBA" id="ARBA00010216"/>
    </source>
</evidence>
<reference evidence="3" key="1">
    <citation type="submission" date="2022-08" db="EMBL/GenBank/DDBJ databases">
        <title>A Global Phylogenomic Analysis of the Shiitake Genus Lentinula.</title>
        <authorList>
            <consortium name="DOE Joint Genome Institute"/>
            <person name="Sierra-Patev S."/>
            <person name="Min B."/>
            <person name="Naranjo-Ortiz M."/>
            <person name="Looney B."/>
            <person name="Konkel Z."/>
            <person name="Slot J.C."/>
            <person name="Sakamoto Y."/>
            <person name="Steenwyk J.L."/>
            <person name="Rokas A."/>
            <person name="Carro J."/>
            <person name="Camarero S."/>
            <person name="Ferreira P."/>
            <person name="Molpeceres G."/>
            <person name="Ruiz-Duenas F.J."/>
            <person name="Serrano A."/>
            <person name="Henrissat B."/>
            <person name="Drula E."/>
            <person name="Hughes K.W."/>
            <person name="Mata J.L."/>
            <person name="Ishikawa N.K."/>
            <person name="Vargas-Isla R."/>
            <person name="Ushijima S."/>
            <person name="Smith C.A."/>
            <person name="Ahrendt S."/>
            <person name="Andreopoulos W."/>
            <person name="He G."/>
            <person name="Labutti K."/>
            <person name="Lipzen A."/>
            <person name="Ng V."/>
            <person name="Riley R."/>
            <person name="Sandor L."/>
            <person name="Barry K."/>
            <person name="Martinez A.T."/>
            <person name="Xiao Y."/>
            <person name="Gibbons J.G."/>
            <person name="Terashima K."/>
            <person name="Grigoriev I.V."/>
            <person name="Hibbett D.S."/>
        </authorList>
    </citation>
    <scope>NUCLEOTIDE SEQUENCE</scope>
    <source>
        <strain evidence="3">JLM2183</strain>
    </source>
</reference>
<feature type="region of interest" description="Disordered" evidence="2">
    <location>
        <begin position="470"/>
        <end position="505"/>
    </location>
</feature>
<sequence length="975" mass="106704">MNFLFTPNHVQLLNSCYPPASTLLTSGPDYSPNSQELSRMTYYASNHPEKLTKLGSELEKRVKTESRKARSGNIKTRASLLITLAIFRSLATECRRDIALLSPSLIASVESTLSNELNDLEVVARAASVFIAWTTFTDGHIIGADSSFSENYLSSLRHFASLCGSAAKDPELRNRTRLVGFAAITGALNSEALYNDSSQFRTQISIIMRPVLQTVLETDLATLSKQAEGVKDTPISPYLAEFRTRPIIERRAASIHLHVDGENGPSMSDVSSAALRAISSLLEHVNGSQLGYMLRSSFDSLDQLKGWSRIDHCCWFTLKIAEWAQYQYRYAVPTWLVECLLESQDASKATDMQQTLIAMVTTVFNSPVPLINLSTSDILTNLMTLLVRRTSIDSKDLILPSLIKCISSLGRHVYYSDQIHDLAAELITRLSIVDTQGVSPRSDSVYEGKRARALRCLVIGLAGLINAADDGEPERREGMQANASPSSNPDTKHDNSEHRQSRRARVPPEIWQDTISLLLDADYAVRADYADALVFYIVHEMPKHSDLIDAEFITRSRRVTAGPQAVHMNSLLHVSDLGGKFLHALYAFIFILASTSALNLTNTSTSSPRLSTTDEVEVNIEPATPLAEMHSFADIASQHDRRYGGHQRTRKIAVALSRLDKSQKLSTSTSATLSDYILIQNILVAACQQLPVRSLMIGVPMLSALDALCHKSECDSPEVIARVHIIKYVLANVWLAIANEWDSTELKDIAAKALASLPPSIKLPGFQAPEIGIYHPPQNPILIHPVVPIPKWSGVDAKVAISALASDSGIQEVMGLDREQLLSTLLNPWSAETSLKTAVERPSTYDTTLRGDGVSPLLKISPGLMHIENISLQSLARSNRGVGVTELREALEGRSSLSNPNLARPGSISTLDHGSSLMGGEGRLTQTHSRTRVKKRALPAGSGEVRDVLNKLGLGKQNGSLLKASFPALQSEQSS</sequence>
<proteinExistence type="inferred from homology"/>
<dbReference type="AlphaFoldDB" id="A0A9W9ABM2"/>
<protein>
    <recommendedName>
        <fullName evidence="5">Cellular morphogenesis-related protein</fullName>
    </recommendedName>
</protein>
<dbReference type="EMBL" id="JAOTPV010000009">
    <property type="protein sequence ID" value="KAJ4478281.1"/>
    <property type="molecule type" value="Genomic_DNA"/>
</dbReference>
<dbReference type="InterPro" id="IPR016024">
    <property type="entry name" value="ARM-type_fold"/>
</dbReference>
<name>A0A9W9ABM2_9AGAR</name>
<gene>
    <name evidence="3" type="ORF">J3R30DRAFT_2883863</name>
</gene>
<evidence type="ECO:0000313" key="3">
    <source>
        <dbReference type="EMBL" id="KAJ4478281.1"/>
    </source>
</evidence>
<evidence type="ECO:0000256" key="2">
    <source>
        <dbReference type="SAM" id="MobiDB-lite"/>
    </source>
</evidence>
<dbReference type="SUPFAM" id="SSF48371">
    <property type="entry name" value="ARM repeat"/>
    <property type="match status" value="1"/>
</dbReference>
<dbReference type="OrthoDB" id="274691at2759"/>
<dbReference type="PANTHER" id="PTHR47766">
    <property type="entry name" value="PROTEIN EFR3"/>
    <property type="match status" value="1"/>
</dbReference>
<evidence type="ECO:0000313" key="4">
    <source>
        <dbReference type="Proteomes" id="UP001150266"/>
    </source>
</evidence>
<keyword evidence="4" id="KW-1185">Reference proteome</keyword>
<dbReference type="Proteomes" id="UP001150266">
    <property type="component" value="Unassembled WGS sequence"/>
</dbReference>
<dbReference type="PANTHER" id="PTHR47766:SF1">
    <property type="entry name" value="PROTEIN EFR3"/>
    <property type="match status" value="1"/>
</dbReference>
<accession>A0A9W9ABM2</accession>